<evidence type="ECO:0000313" key="10">
    <source>
        <dbReference type="EMBL" id="MCQ4079541.1"/>
    </source>
</evidence>
<evidence type="ECO:0000259" key="9">
    <source>
        <dbReference type="PROSITE" id="PS50928"/>
    </source>
</evidence>
<evidence type="ECO:0000313" key="11">
    <source>
        <dbReference type="Proteomes" id="UP001057702"/>
    </source>
</evidence>
<comment type="caution">
    <text evidence="10">The sequence shown here is derived from an EMBL/GenBank/DDBJ whole genome shotgun (WGS) entry which is preliminary data.</text>
</comment>
<evidence type="ECO:0000256" key="5">
    <source>
        <dbReference type="ARBA" id="ARBA00022692"/>
    </source>
</evidence>
<feature type="transmembrane region" description="Helical" evidence="8">
    <location>
        <begin position="395"/>
        <end position="417"/>
    </location>
</feature>
<dbReference type="CDD" id="cd06261">
    <property type="entry name" value="TM_PBP2"/>
    <property type="match status" value="2"/>
</dbReference>
<dbReference type="RefSeq" id="WP_255918385.1">
    <property type="nucleotide sequence ID" value="NZ_JANFNG010000001.1"/>
</dbReference>
<feature type="domain" description="ABC transmembrane type-1" evidence="9">
    <location>
        <begin position="69"/>
        <end position="250"/>
    </location>
</feature>
<dbReference type="InterPro" id="IPR000515">
    <property type="entry name" value="MetI-like"/>
</dbReference>
<dbReference type="Pfam" id="PF00528">
    <property type="entry name" value="BPD_transp_1"/>
    <property type="match status" value="2"/>
</dbReference>
<keyword evidence="5 8" id="KW-0812">Transmembrane</keyword>
<keyword evidence="7 8" id="KW-0472">Membrane</keyword>
<dbReference type="InterPro" id="IPR035906">
    <property type="entry name" value="MetI-like_sf"/>
</dbReference>
<feature type="transmembrane region" description="Helical" evidence="8">
    <location>
        <begin position="66"/>
        <end position="92"/>
    </location>
</feature>
<evidence type="ECO:0000256" key="3">
    <source>
        <dbReference type="ARBA" id="ARBA00022475"/>
    </source>
</evidence>
<feature type="transmembrane region" description="Helical" evidence="8">
    <location>
        <begin position="104"/>
        <end position="124"/>
    </location>
</feature>
<keyword evidence="4" id="KW-0997">Cell inner membrane</keyword>
<sequence length="529" mass="55765">MDAAVAPVAGASQPSRIRPRRPPAVLLALACAVAAAVLLPVVFLGIEAAHTGWPQVSRVLFRSLTARLLTDTVELALCVTALCAVLGTAAAYTTERTDLPLRRMWSTLIVVPLAIPDFIVGYTWSSIAPSLHGLTGAVLVMTLSLNPLVYLPVAAALRNTDPGLEEAARSLGLGPWAVFRRVTLRQVRPALLGGCLMVCLALLAEYGAFEIMRFQTFTTEIFTQFEVGFSASTACALSIVLVLLALAVLAGQHYANGRARVARASGTRRPPVRHRLGLHAVWVTLGAAALAVLSLGVPVATLGYWLGQPDTTTLPAIASVPSATVTTLLYALLAAAAATVLAVPVALLVERHRSPVAVLLERGTLIVQGLPGMVIAMSLVFFAERFAFGLYQSPVLMIAAYAVLFFPLALVSVRASAAQAPARLEQLGRSLGRRPAAVLLRVTLPLLAPGIAAGFCVVFLSVVTELTATLVLLPAGVRTLATQFWAFQNDESYAAAAPYAAAMVALAVIPGYLLGTWFDRRSSDNRSAV</sequence>
<feature type="transmembrane region" description="Helical" evidence="8">
    <location>
        <begin position="130"/>
        <end position="151"/>
    </location>
</feature>
<feature type="transmembrane region" description="Helical" evidence="8">
    <location>
        <begin position="496"/>
        <end position="518"/>
    </location>
</feature>
<keyword evidence="11" id="KW-1185">Reference proteome</keyword>
<dbReference type="Gene3D" id="1.10.3720.10">
    <property type="entry name" value="MetI-like"/>
    <property type="match status" value="2"/>
</dbReference>
<accession>A0ABT1PPE0</accession>
<name>A0ABT1PPE0_9ACTN</name>
<comment type="similarity">
    <text evidence="8">Belongs to the binding-protein-dependent transport system permease family.</text>
</comment>
<evidence type="ECO:0000256" key="4">
    <source>
        <dbReference type="ARBA" id="ARBA00022519"/>
    </source>
</evidence>
<feature type="domain" description="ABC transmembrane type-1" evidence="9">
    <location>
        <begin position="324"/>
        <end position="514"/>
    </location>
</feature>
<keyword evidence="2 8" id="KW-0813">Transport</keyword>
<gene>
    <name evidence="10" type="ORF">NGB36_02725</name>
</gene>
<feature type="transmembrane region" description="Helical" evidence="8">
    <location>
        <begin position="190"/>
        <end position="209"/>
    </location>
</feature>
<dbReference type="PROSITE" id="PS50928">
    <property type="entry name" value="ABC_TM1"/>
    <property type="match status" value="2"/>
</dbReference>
<comment type="subcellular location">
    <subcellularLocation>
        <location evidence="1">Cell inner membrane</location>
        <topology evidence="1">Multi-pass membrane protein</topology>
    </subcellularLocation>
    <subcellularLocation>
        <location evidence="8">Cell membrane</location>
        <topology evidence="8">Multi-pass membrane protein</topology>
    </subcellularLocation>
</comment>
<evidence type="ECO:0000256" key="1">
    <source>
        <dbReference type="ARBA" id="ARBA00004429"/>
    </source>
</evidence>
<proteinExistence type="inferred from homology"/>
<organism evidence="10 11">
    <name type="scientific">Streptomyces humicola</name>
    <dbReference type="NCBI Taxonomy" id="2953240"/>
    <lineage>
        <taxon>Bacteria</taxon>
        <taxon>Bacillati</taxon>
        <taxon>Actinomycetota</taxon>
        <taxon>Actinomycetes</taxon>
        <taxon>Kitasatosporales</taxon>
        <taxon>Streptomycetaceae</taxon>
        <taxon>Streptomyces</taxon>
    </lineage>
</organism>
<feature type="transmembrane region" description="Helical" evidence="8">
    <location>
        <begin position="229"/>
        <end position="255"/>
    </location>
</feature>
<feature type="transmembrane region" description="Helical" evidence="8">
    <location>
        <begin position="24"/>
        <end position="46"/>
    </location>
</feature>
<feature type="transmembrane region" description="Helical" evidence="8">
    <location>
        <begin position="365"/>
        <end position="383"/>
    </location>
</feature>
<dbReference type="PANTHER" id="PTHR43357">
    <property type="entry name" value="INNER MEMBRANE ABC TRANSPORTER PERMEASE PROTEIN YDCV"/>
    <property type="match status" value="1"/>
</dbReference>
<dbReference type="Proteomes" id="UP001057702">
    <property type="component" value="Unassembled WGS sequence"/>
</dbReference>
<dbReference type="PANTHER" id="PTHR43357:SF3">
    <property type="entry name" value="FE(3+)-TRANSPORT SYSTEM PERMEASE PROTEIN FBPB 2"/>
    <property type="match status" value="1"/>
</dbReference>
<dbReference type="EMBL" id="JANFNG010000001">
    <property type="protein sequence ID" value="MCQ4079541.1"/>
    <property type="molecule type" value="Genomic_DNA"/>
</dbReference>
<keyword evidence="3" id="KW-1003">Cell membrane</keyword>
<feature type="transmembrane region" description="Helical" evidence="8">
    <location>
        <begin position="438"/>
        <end position="463"/>
    </location>
</feature>
<reference evidence="10" key="1">
    <citation type="submission" date="2022-06" db="EMBL/GenBank/DDBJ databases">
        <title>Draft genome sequence of Streptomyces sp. RB6PN25 isolated from peat swamp forest in Thailand.</title>
        <authorList>
            <person name="Duangmal K."/>
            <person name="Klaysubun C."/>
        </authorList>
    </citation>
    <scope>NUCLEOTIDE SEQUENCE</scope>
    <source>
        <strain evidence="10">RB6PN25</strain>
    </source>
</reference>
<evidence type="ECO:0000256" key="6">
    <source>
        <dbReference type="ARBA" id="ARBA00022989"/>
    </source>
</evidence>
<protein>
    <submittedName>
        <fullName evidence="10">Iron ABC transporter permease</fullName>
    </submittedName>
</protein>
<keyword evidence="6 8" id="KW-1133">Transmembrane helix</keyword>
<evidence type="ECO:0000256" key="8">
    <source>
        <dbReference type="RuleBase" id="RU363032"/>
    </source>
</evidence>
<evidence type="ECO:0000256" key="7">
    <source>
        <dbReference type="ARBA" id="ARBA00023136"/>
    </source>
</evidence>
<dbReference type="SUPFAM" id="SSF161098">
    <property type="entry name" value="MetI-like"/>
    <property type="match status" value="2"/>
</dbReference>
<feature type="transmembrane region" description="Helical" evidence="8">
    <location>
        <begin position="327"/>
        <end position="349"/>
    </location>
</feature>
<feature type="transmembrane region" description="Helical" evidence="8">
    <location>
        <begin position="276"/>
        <end position="307"/>
    </location>
</feature>
<evidence type="ECO:0000256" key="2">
    <source>
        <dbReference type="ARBA" id="ARBA00022448"/>
    </source>
</evidence>